<dbReference type="Pfam" id="PF06772">
    <property type="entry name" value="LtrA"/>
    <property type="match status" value="1"/>
</dbReference>
<evidence type="ECO:0000313" key="2">
    <source>
        <dbReference type="EMBL" id="MDV2474796.1"/>
    </source>
</evidence>
<feature type="transmembrane region" description="Helical" evidence="1">
    <location>
        <begin position="234"/>
        <end position="256"/>
    </location>
</feature>
<gene>
    <name evidence="2" type="ORF">F8M49_04000</name>
</gene>
<dbReference type="EMBL" id="WBMO01000001">
    <property type="protein sequence ID" value="MDV2474796.1"/>
    <property type="molecule type" value="Genomic_DNA"/>
</dbReference>
<name>A0ABU3WLD9_9NOCA</name>
<feature type="transmembrane region" description="Helical" evidence="1">
    <location>
        <begin position="208"/>
        <end position="228"/>
    </location>
</feature>
<reference evidence="2 3" key="1">
    <citation type="submission" date="2019-10" db="EMBL/GenBank/DDBJ databases">
        <title>Draft Genome Assembly of Rhodococcus zopfii DSM44189.</title>
        <authorList>
            <person name="Sutton J.M."/>
            <person name="Akob D.M."/>
            <person name="Bushman T.J."/>
        </authorList>
    </citation>
    <scope>NUCLEOTIDE SEQUENCE [LARGE SCALE GENOMIC DNA]</scope>
    <source>
        <strain evidence="2 3">DSM 44189</strain>
    </source>
</reference>
<feature type="transmembrane region" description="Helical" evidence="1">
    <location>
        <begin position="44"/>
        <end position="65"/>
    </location>
</feature>
<organism evidence="2 3">
    <name type="scientific">Rhodococcus zopfii</name>
    <dbReference type="NCBI Taxonomy" id="43772"/>
    <lineage>
        <taxon>Bacteria</taxon>
        <taxon>Bacillati</taxon>
        <taxon>Actinomycetota</taxon>
        <taxon>Actinomycetes</taxon>
        <taxon>Mycobacteriales</taxon>
        <taxon>Nocardiaceae</taxon>
        <taxon>Rhodococcus</taxon>
    </lineage>
</organism>
<feature type="transmembrane region" description="Helical" evidence="1">
    <location>
        <begin position="339"/>
        <end position="357"/>
    </location>
</feature>
<evidence type="ECO:0000313" key="3">
    <source>
        <dbReference type="Proteomes" id="UP001275440"/>
    </source>
</evidence>
<keyword evidence="1" id="KW-0812">Transmembrane</keyword>
<feature type="transmembrane region" description="Helical" evidence="1">
    <location>
        <begin position="277"/>
        <end position="297"/>
    </location>
</feature>
<feature type="transmembrane region" description="Helical" evidence="1">
    <location>
        <begin position="169"/>
        <end position="188"/>
    </location>
</feature>
<feature type="transmembrane region" description="Helical" evidence="1">
    <location>
        <begin position="77"/>
        <end position="102"/>
    </location>
</feature>
<feature type="transmembrane region" description="Helical" evidence="1">
    <location>
        <begin position="144"/>
        <end position="163"/>
    </location>
</feature>
<comment type="caution">
    <text evidence="2">The sequence shown here is derived from an EMBL/GenBank/DDBJ whole genome shotgun (WGS) entry which is preliminary data.</text>
</comment>
<feature type="transmembrane region" description="Helical" evidence="1">
    <location>
        <begin position="309"/>
        <end position="330"/>
    </location>
</feature>
<dbReference type="PANTHER" id="PTHR36840">
    <property type="entry name" value="BLL5714 PROTEIN"/>
    <property type="match status" value="1"/>
</dbReference>
<dbReference type="Proteomes" id="UP001275440">
    <property type="component" value="Unassembled WGS sequence"/>
</dbReference>
<dbReference type="PANTHER" id="PTHR36840:SF1">
    <property type="entry name" value="BLL5714 PROTEIN"/>
    <property type="match status" value="1"/>
</dbReference>
<proteinExistence type="predicted"/>
<keyword evidence="3" id="KW-1185">Reference proteome</keyword>
<evidence type="ECO:0000256" key="1">
    <source>
        <dbReference type="SAM" id="Phobius"/>
    </source>
</evidence>
<keyword evidence="1" id="KW-1133">Transmembrane helix</keyword>
<feature type="transmembrane region" description="Helical" evidence="1">
    <location>
        <begin position="114"/>
        <end position="132"/>
    </location>
</feature>
<accession>A0ABU3WLD9</accession>
<sequence>MSGRDPGESFRVASPLELLLDLTFVIAFGVAGNQAAHLIAEGHLTSGIAAFGFAMWAVCWAWVNFAWFASAFDTDDWLYRIATMLQMLGVLILALGLPTMFASIDDGDYLDNRVVVLGYVVMRVALVGQWLRVAKQNETLRRTALTYAGFVSLAQLGWIVLIFVDVPVWETFLLTIPLILLELLGPVLGERTARTPWHPHHIAERYSLLTIIALGEVIVGTVASLGAVVDLQGWDATAAVTGLAGVSLTFGLWWVYFQYPFGDALHHHRSRSFGWGYGHILVFAALAAVGAGLHVAAYHLEQESHVSTMTVLATVAIPVAVYLVTLAALYGRLVGIDRGILGTTVAALLVLGVGVGAGAMGVPVPICLLIVAAAPVVIVVADETVLWKRREAALARLRAT</sequence>
<dbReference type="InterPro" id="IPR010640">
    <property type="entry name" value="Low_temperature_requirement_A"/>
</dbReference>
<keyword evidence="1" id="KW-0472">Membrane</keyword>
<protein>
    <submittedName>
        <fullName evidence="2">Low temperature requirement protein A</fullName>
    </submittedName>
</protein>
<feature type="transmembrane region" description="Helical" evidence="1">
    <location>
        <begin position="12"/>
        <end position="32"/>
    </location>
</feature>
<feature type="transmembrane region" description="Helical" evidence="1">
    <location>
        <begin position="363"/>
        <end position="381"/>
    </location>
</feature>